<reference evidence="1 2" key="2">
    <citation type="journal article" date="2016" name="PeerJ">
        <title>Analysis of five complete genome sequences for members of the class Peribacteria in the recently recognized Peregrinibacteria bacterial phylum.</title>
        <authorList>
            <person name="Anantharaman K."/>
            <person name="Brown C.T."/>
            <person name="Burstein D."/>
            <person name="Castelle C.J."/>
            <person name="Probst A.J."/>
            <person name="Thomas B.C."/>
            <person name="Williams K.H."/>
            <person name="Banfield J.F."/>
        </authorList>
    </citation>
    <scope>NUCLEOTIDE SEQUENCE [LARGE SCALE GENOMIC DNA]</scope>
    <source>
        <strain evidence="1">RIFOXYD1_FULL_PER-ii_59_16</strain>
    </source>
</reference>
<dbReference type="AlphaFoldDB" id="A0A0S1STA4"/>
<accession>A0A0S1SLE2</accession>
<dbReference type="EMBL" id="CP013065">
    <property type="protein sequence ID" value="ALM13155.1"/>
    <property type="molecule type" value="Genomic_DNA"/>
</dbReference>
<accession>A0A0S1STA4</accession>
<sequence>MVEISRIEPLTTSHASTNIISGKQKIAFLKAGLFLRSHFAIRSVQTNFYAFVLFDGGKDFGIMKLHPIALVAELSDFIEDLPDRILPINLHN</sequence>
<name>A0A0S1STA4_9BACT</name>
<evidence type="ECO:0000313" key="2">
    <source>
        <dbReference type="Proteomes" id="UP000069135"/>
    </source>
</evidence>
<accession>A0A0S1SHA1</accession>
<dbReference type="KEGG" id="prf:PeribacterA2_0464"/>
<reference evidence="2" key="1">
    <citation type="submission" date="2015-10" db="EMBL/GenBank/DDBJ databases">
        <title>Analysis of five complete genome sequences for members of the class Peribacteria in the recently recognized Peregrinibacteria bacterial phylum.</title>
        <authorList>
            <person name="Anantharaman K."/>
            <person name="Brown C.T."/>
            <person name="Burstein D."/>
            <person name="Castelle C.J."/>
            <person name="Probst A.J."/>
            <person name="Thomas B.C."/>
            <person name="Williams K.H."/>
            <person name="Banfield J.F."/>
        </authorList>
    </citation>
    <scope>NUCLEOTIDE SEQUENCE [LARGE SCALE GENOMIC DNA]</scope>
</reference>
<dbReference type="Proteomes" id="UP000069135">
    <property type="component" value="Chromosome"/>
</dbReference>
<evidence type="ECO:0000313" key="1">
    <source>
        <dbReference type="EMBL" id="ALM13155.1"/>
    </source>
</evidence>
<accession>A0A0S1SQF6</accession>
<gene>
    <name evidence="1" type="ORF">PeribacterD1_0464</name>
</gene>
<protein>
    <submittedName>
        <fullName evidence="1">Uncharacterized protein</fullName>
    </submittedName>
</protein>
<organism evidence="1 2">
    <name type="scientific">Candidatus Peribacter riflensis</name>
    <dbReference type="NCBI Taxonomy" id="1735162"/>
    <lineage>
        <taxon>Bacteria</taxon>
        <taxon>Candidatus Peregrinibacteriota</taxon>
        <taxon>Candidatus Peribacteria</taxon>
        <taxon>Candidatus Peribacterales</taxon>
        <taxon>Candidatus Peribacteraceae</taxon>
        <taxon>Candidatus Peribacter</taxon>
    </lineage>
</organism>
<proteinExistence type="predicted"/>
<accession>A0A0S1SUY8</accession>